<dbReference type="EMBL" id="CP154834">
    <property type="protein sequence ID" value="XAO73220.1"/>
    <property type="molecule type" value="Genomic_DNA"/>
</dbReference>
<dbReference type="AlphaFoldDB" id="A0AAU6WMD8"/>
<sequence length="108" mass="11816">MKYKNYLLPLLCMGAFCFGQDKISMKNGDQVDAKVMEVNPSVIIYKESDNPEGPLHSISKSDIYRITYSSGKIDVLGKYSSAEEAKKLSSVPSTNSSPPEYQLGKASG</sequence>
<keyword evidence="3" id="KW-1185">Reference proteome</keyword>
<name>A0AAU6WMD8_9FLAO</name>
<dbReference type="RefSeq" id="WP_345765777.1">
    <property type="nucleotide sequence ID" value="NZ_CP154834.1"/>
</dbReference>
<evidence type="ECO:0000256" key="1">
    <source>
        <dbReference type="SAM" id="MobiDB-lite"/>
    </source>
</evidence>
<evidence type="ECO:0000313" key="3">
    <source>
        <dbReference type="Proteomes" id="UP001463665"/>
    </source>
</evidence>
<feature type="compositionally biased region" description="Polar residues" evidence="1">
    <location>
        <begin position="90"/>
        <end position="99"/>
    </location>
</feature>
<proteinExistence type="predicted"/>
<evidence type="ECO:0000313" key="2">
    <source>
        <dbReference type="EMBL" id="XAO73220.1"/>
    </source>
</evidence>
<organism evidence="2 3">
    <name type="scientific">Chryseobacterium endophyticum</name>
    <dbReference type="NCBI Taxonomy" id="1854762"/>
    <lineage>
        <taxon>Bacteria</taxon>
        <taxon>Pseudomonadati</taxon>
        <taxon>Bacteroidota</taxon>
        <taxon>Flavobacteriia</taxon>
        <taxon>Flavobacteriales</taxon>
        <taxon>Weeksellaceae</taxon>
        <taxon>Chryseobacterium group</taxon>
        <taxon>Chryseobacterium</taxon>
    </lineage>
</organism>
<reference evidence="2 3" key="1">
    <citation type="submission" date="2024-04" db="EMBL/GenBank/DDBJ databases">
        <title>Genome sequencing and assembly of rice foliar adapted Chryseobacterium endophyticum OsEnb-ALM-A6.</title>
        <authorList>
            <person name="Kumar S."/>
            <person name="Javed M."/>
            <person name="Chouhan V."/>
            <person name="Charishma K."/>
            <person name="Patel A."/>
            <person name="Kumar M."/>
            <person name="Sahu K.P."/>
            <person name="Kumar A."/>
        </authorList>
    </citation>
    <scope>NUCLEOTIDE SEQUENCE [LARGE SCALE GENOMIC DNA]</scope>
    <source>
        <strain evidence="2 3">OsEnb-ALM-A6</strain>
    </source>
</reference>
<protein>
    <submittedName>
        <fullName evidence="2">Uncharacterized protein</fullName>
    </submittedName>
</protein>
<dbReference type="Proteomes" id="UP001463665">
    <property type="component" value="Chromosome"/>
</dbReference>
<accession>A0AAU6WMD8</accession>
<feature type="region of interest" description="Disordered" evidence="1">
    <location>
        <begin position="87"/>
        <end position="108"/>
    </location>
</feature>
<gene>
    <name evidence="2" type="ORF">AAFP95_15705</name>
</gene>